<evidence type="ECO:0000256" key="7">
    <source>
        <dbReference type="SAM" id="MobiDB-lite"/>
    </source>
</evidence>
<evidence type="ECO:0000256" key="4">
    <source>
        <dbReference type="ARBA" id="ARBA00022840"/>
    </source>
</evidence>
<dbReference type="SMART" id="SM00487">
    <property type="entry name" value="DEXDc"/>
    <property type="match status" value="1"/>
</dbReference>
<dbReference type="InterPro" id="IPR011545">
    <property type="entry name" value="DEAD/DEAH_box_helicase_dom"/>
</dbReference>
<evidence type="ECO:0000313" key="12">
    <source>
        <dbReference type="Proteomes" id="UP000671879"/>
    </source>
</evidence>
<dbReference type="CDD" id="cd00268">
    <property type="entry name" value="DEADc"/>
    <property type="match status" value="1"/>
</dbReference>
<evidence type="ECO:0000313" key="11">
    <source>
        <dbReference type="EMBL" id="QTX32762.1"/>
    </source>
</evidence>
<dbReference type="GO" id="GO:0005829">
    <property type="term" value="C:cytosol"/>
    <property type="evidence" value="ECO:0007669"/>
    <property type="project" value="TreeGrafter"/>
</dbReference>
<organism evidence="11 12">
    <name type="scientific">Aminithiophilus ramosus</name>
    <dbReference type="NCBI Taxonomy" id="3029084"/>
    <lineage>
        <taxon>Bacteria</taxon>
        <taxon>Thermotogati</taxon>
        <taxon>Synergistota</taxon>
        <taxon>Synergistia</taxon>
        <taxon>Synergistales</taxon>
        <taxon>Aminithiophilaceae</taxon>
        <taxon>Aminithiophilus</taxon>
    </lineage>
</organism>
<sequence length="487" mass="53549">MSINTVRFSDFDLKPSIQEAIAQHGFETPTPVQEAVLGLPDVLSTDLVVQAKTGSGKTLAFSLPLINDLVAGGVPRILVLAPTRELAQQTAGEMEWLGRPLGMSVAVLVGGVPIGPQISQLRRGASLVVGTPGRVIDHLERGTLNAATIESLILDEGDHMLDLGFRDELESILKRMTAIKRTWLFSATIPDSVRYLVRRYLKDPRKLTLSVDETVNDDISHKAFVCPSRRRYEALVNVLLWERPERAIVFCATKVETADVALRLAQAGFGAHPIHGDMGQRERNHALEMFRSSTTGILVATDVAARGLDVTGVTHVIQLGLPSNIEAYVHRSGRTGRAGHSGISVTLLSPVEARRMKGLVRSFSVQINWFPVPDRGDLEKLEHLRLNEELDKLAALPDGKDYGELARAILERDDAVEVTAGLLARLAFEGPRGYSLKAELEAEQDRANRDRGRRPDPRSSNRRSEYRGDRSRNFAASGSRPRPRGAR</sequence>
<dbReference type="GO" id="GO:0003676">
    <property type="term" value="F:nucleic acid binding"/>
    <property type="evidence" value="ECO:0007669"/>
    <property type="project" value="InterPro"/>
</dbReference>
<comment type="similarity">
    <text evidence="5">Belongs to the DEAD box helicase family.</text>
</comment>
<dbReference type="InterPro" id="IPR050079">
    <property type="entry name" value="DEAD_box_RNA_helicase"/>
</dbReference>
<dbReference type="Pfam" id="PF00270">
    <property type="entry name" value="DEAD"/>
    <property type="match status" value="1"/>
</dbReference>
<dbReference type="AlphaFoldDB" id="A0A9Q7AQ07"/>
<dbReference type="PANTHER" id="PTHR47959:SF1">
    <property type="entry name" value="ATP-DEPENDENT RNA HELICASE DBPA"/>
    <property type="match status" value="1"/>
</dbReference>
<dbReference type="CDD" id="cd18787">
    <property type="entry name" value="SF2_C_DEAD"/>
    <property type="match status" value="1"/>
</dbReference>
<dbReference type="Gene3D" id="3.40.50.300">
    <property type="entry name" value="P-loop containing nucleotide triphosphate hydrolases"/>
    <property type="match status" value="2"/>
</dbReference>
<evidence type="ECO:0000259" key="9">
    <source>
        <dbReference type="PROSITE" id="PS51194"/>
    </source>
</evidence>
<evidence type="ECO:0000259" key="8">
    <source>
        <dbReference type="PROSITE" id="PS51192"/>
    </source>
</evidence>
<evidence type="ECO:0000256" key="3">
    <source>
        <dbReference type="ARBA" id="ARBA00022806"/>
    </source>
</evidence>
<dbReference type="EMBL" id="CP072943">
    <property type="protein sequence ID" value="QTX32762.1"/>
    <property type="molecule type" value="Genomic_DNA"/>
</dbReference>
<dbReference type="InterPro" id="IPR014014">
    <property type="entry name" value="RNA_helicase_DEAD_Q_motif"/>
</dbReference>
<feature type="region of interest" description="Disordered" evidence="7">
    <location>
        <begin position="439"/>
        <end position="487"/>
    </location>
</feature>
<dbReference type="RefSeq" id="WP_274374016.1">
    <property type="nucleotide sequence ID" value="NZ_CP072943.1"/>
</dbReference>
<dbReference type="Proteomes" id="UP000671879">
    <property type="component" value="Chromosome"/>
</dbReference>
<dbReference type="GO" id="GO:0005524">
    <property type="term" value="F:ATP binding"/>
    <property type="evidence" value="ECO:0007669"/>
    <property type="project" value="UniProtKB-KW"/>
</dbReference>
<dbReference type="PANTHER" id="PTHR47959">
    <property type="entry name" value="ATP-DEPENDENT RNA HELICASE RHLE-RELATED"/>
    <property type="match status" value="1"/>
</dbReference>
<feature type="compositionally biased region" description="Basic and acidic residues" evidence="7">
    <location>
        <begin position="439"/>
        <end position="472"/>
    </location>
</feature>
<feature type="domain" description="Helicase ATP-binding" evidence="8">
    <location>
        <begin position="38"/>
        <end position="207"/>
    </location>
</feature>
<dbReference type="InterPro" id="IPR044742">
    <property type="entry name" value="DEAD/DEAH_RhlB"/>
</dbReference>
<dbReference type="KEGG" id="aram:KAR29_02165"/>
<keyword evidence="2" id="KW-0378">Hydrolase</keyword>
<dbReference type="PROSITE" id="PS51195">
    <property type="entry name" value="Q_MOTIF"/>
    <property type="match status" value="1"/>
</dbReference>
<evidence type="ECO:0000256" key="6">
    <source>
        <dbReference type="PROSITE-ProRule" id="PRU00552"/>
    </source>
</evidence>
<reference evidence="12" key="1">
    <citation type="submission" date="2021-04" db="EMBL/GenBank/DDBJ databases">
        <title>A novel Synergistetes isolate from a pyrite-forming mixed culture.</title>
        <authorList>
            <person name="Bunk B."/>
            <person name="Sproer C."/>
            <person name="Spring S."/>
            <person name="Pester M."/>
        </authorList>
    </citation>
    <scope>NUCLEOTIDE SEQUENCE [LARGE SCALE GENOMIC DNA]</scope>
    <source>
        <strain evidence="12">J.5.4.2-T.3.5.2</strain>
    </source>
</reference>
<name>A0A9Q7AQ07_9BACT</name>
<dbReference type="Pfam" id="PF00271">
    <property type="entry name" value="Helicase_C"/>
    <property type="match status" value="1"/>
</dbReference>
<dbReference type="InterPro" id="IPR014001">
    <property type="entry name" value="Helicase_ATP-bd"/>
</dbReference>
<evidence type="ECO:0000256" key="5">
    <source>
        <dbReference type="ARBA" id="ARBA00038437"/>
    </source>
</evidence>
<evidence type="ECO:0000256" key="2">
    <source>
        <dbReference type="ARBA" id="ARBA00022801"/>
    </source>
</evidence>
<dbReference type="PROSITE" id="PS51192">
    <property type="entry name" value="HELICASE_ATP_BIND_1"/>
    <property type="match status" value="1"/>
</dbReference>
<keyword evidence="3 11" id="KW-0347">Helicase</keyword>
<dbReference type="GO" id="GO:0016787">
    <property type="term" value="F:hydrolase activity"/>
    <property type="evidence" value="ECO:0007669"/>
    <property type="project" value="UniProtKB-KW"/>
</dbReference>
<dbReference type="SMART" id="SM00490">
    <property type="entry name" value="HELICc"/>
    <property type="match status" value="1"/>
</dbReference>
<dbReference type="InterPro" id="IPR001650">
    <property type="entry name" value="Helicase_C-like"/>
</dbReference>
<evidence type="ECO:0000259" key="10">
    <source>
        <dbReference type="PROSITE" id="PS51195"/>
    </source>
</evidence>
<keyword evidence="4" id="KW-0067">ATP-binding</keyword>
<feature type="domain" description="Helicase C-terminal" evidence="9">
    <location>
        <begin position="231"/>
        <end position="378"/>
    </location>
</feature>
<proteinExistence type="inferred from homology"/>
<keyword evidence="12" id="KW-1185">Reference proteome</keyword>
<gene>
    <name evidence="11" type="ORF">KAR29_02165</name>
</gene>
<feature type="domain" description="DEAD-box RNA helicase Q" evidence="10">
    <location>
        <begin position="6"/>
        <end position="34"/>
    </location>
</feature>
<keyword evidence="1" id="KW-0547">Nucleotide-binding</keyword>
<accession>A0A9Q7AQ07</accession>
<dbReference type="PROSITE" id="PS51194">
    <property type="entry name" value="HELICASE_CTER"/>
    <property type="match status" value="1"/>
</dbReference>
<dbReference type="InterPro" id="IPR027417">
    <property type="entry name" value="P-loop_NTPase"/>
</dbReference>
<protein>
    <submittedName>
        <fullName evidence="11">DEAD/DEAH box helicase</fullName>
    </submittedName>
</protein>
<dbReference type="SUPFAM" id="SSF52540">
    <property type="entry name" value="P-loop containing nucleoside triphosphate hydrolases"/>
    <property type="match status" value="1"/>
</dbReference>
<dbReference type="GO" id="GO:0003724">
    <property type="term" value="F:RNA helicase activity"/>
    <property type="evidence" value="ECO:0007669"/>
    <property type="project" value="InterPro"/>
</dbReference>
<evidence type="ECO:0000256" key="1">
    <source>
        <dbReference type="ARBA" id="ARBA00022741"/>
    </source>
</evidence>
<feature type="short sequence motif" description="Q motif" evidence="6">
    <location>
        <begin position="6"/>
        <end position="34"/>
    </location>
</feature>